<comment type="caution">
    <text evidence="1">The sequence shown here is derived from an EMBL/GenBank/DDBJ whole genome shotgun (WGS) entry which is preliminary data.</text>
</comment>
<keyword evidence="2" id="KW-1185">Reference proteome</keyword>
<name>A0ABT9QFX2_9ACTN</name>
<dbReference type="Proteomes" id="UP001225356">
    <property type="component" value="Unassembled WGS sequence"/>
</dbReference>
<protein>
    <submittedName>
        <fullName evidence="1">Uncharacterized protein</fullName>
    </submittedName>
</protein>
<evidence type="ECO:0000313" key="1">
    <source>
        <dbReference type="EMBL" id="MDP9845667.1"/>
    </source>
</evidence>
<proteinExistence type="predicted"/>
<evidence type="ECO:0000313" key="2">
    <source>
        <dbReference type="Proteomes" id="UP001225356"/>
    </source>
</evidence>
<gene>
    <name evidence="1" type="ORF">J2853_004878</name>
</gene>
<sequence length="187" mass="20046">MNAGTELARLRGLLKETKELPDGFSARQRDAWKPPFRPVGSACRLVLDAAGGSPPQWAPGARVSVTYPGYKIGELAGVGLASYTGDEAEAHFAELTRALGGCPVVASHRRASKGTSFKVSNLDLEGVGGDVQARRLKGRLNGYPYEMHLVFARAGSTLVSLVHAGVARVDIRRTRQFARFLIDRAAS</sequence>
<dbReference type="EMBL" id="JAUSQU010000001">
    <property type="protein sequence ID" value="MDP9845667.1"/>
    <property type="molecule type" value="Genomic_DNA"/>
</dbReference>
<accession>A0ABT9QFX2</accession>
<dbReference type="RefSeq" id="WP_307561503.1">
    <property type="nucleotide sequence ID" value="NZ_JAUSQU010000001.1"/>
</dbReference>
<reference evidence="1 2" key="1">
    <citation type="submission" date="2023-07" db="EMBL/GenBank/DDBJ databases">
        <title>Sequencing the genomes of 1000 actinobacteria strains.</title>
        <authorList>
            <person name="Klenk H.-P."/>
        </authorList>
    </citation>
    <scope>NUCLEOTIDE SEQUENCE [LARGE SCALE GENOMIC DNA]</scope>
    <source>
        <strain evidence="1 2">DSM 46740</strain>
    </source>
</reference>
<organism evidence="1 2">
    <name type="scientific">Streptosporangium lutulentum</name>
    <dbReference type="NCBI Taxonomy" id="1461250"/>
    <lineage>
        <taxon>Bacteria</taxon>
        <taxon>Bacillati</taxon>
        <taxon>Actinomycetota</taxon>
        <taxon>Actinomycetes</taxon>
        <taxon>Streptosporangiales</taxon>
        <taxon>Streptosporangiaceae</taxon>
        <taxon>Streptosporangium</taxon>
    </lineage>
</organism>